<comment type="caution">
    <text evidence="3">The sequence shown here is derived from an EMBL/GenBank/DDBJ whole genome shotgun (WGS) entry which is preliminary data.</text>
</comment>
<accession>A0A4S4K9Z7</accession>
<name>A0A4S4K9Z7_9APHY</name>
<dbReference type="PROSITE" id="PS50011">
    <property type="entry name" value="PROTEIN_KINASE_DOM"/>
    <property type="match status" value="1"/>
</dbReference>
<evidence type="ECO:0000313" key="3">
    <source>
        <dbReference type="EMBL" id="THG94703.1"/>
    </source>
</evidence>
<dbReference type="GO" id="GO:0005524">
    <property type="term" value="F:ATP binding"/>
    <property type="evidence" value="ECO:0007669"/>
    <property type="project" value="InterPro"/>
</dbReference>
<dbReference type="Proteomes" id="UP000309038">
    <property type="component" value="Unassembled WGS sequence"/>
</dbReference>
<feature type="region of interest" description="Disordered" evidence="1">
    <location>
        <begin position="297"/>
        <end position="376"/>
    </location>
</feature>
<gene>
    <name evidence="3" type="ORF">EW026_g6815</name>
</gene>
<evidence type="ECO:0000259" key="2">
    <source>
        <dbReference type="PROSITE" id="PS50011"/>
    </source>
</evidence>
<evidence type="ECO:0000313" key="4">
    <source>
        <dbReference type="Proteomes" id="UP000309038"/>
    </source>
</evidence>
<feature type="domain" description="Protein kinase" evidence="2">
    <location>
        <begin position="41"/>
        <end position="376"/>
    </location>
</feature>
<sequence length="376" mass="42365">MPTLRIHLAPRRKFYNSVHYTLTQTYPAQDASGGDSAQLEFSSSATLGHRDSGVYRGILRKPDGSEQEVVCKIVKGDTMPLEVEADLYNTRLKDLQGTDVPRFFGLFTGIIEGFPIRIACILLEYCGPTMEGSFKDYDIPTRGKIIEALVRIHNAGVQHNDFDTYHVILDQSNSENLKVRIVDFGHADKHTCRRKMEIRPYEFAPWRGDFSCAELYNIAYYTDFWTPTRFSILGFNVSVFEAYDAKGLAEYVAPYFTLWPRDVLEKNAQDALQQFRDKYRDRAEFIEYPFDGLTSDWVPVSDSDSDSNSDSDSTDGQSESEESGEGSGETASASGSEDESDSDDASSRDKPGVTEPERESTVTKVQDEVEKLQIVE</sequence>
<feature type="compositionally biased region" description="Basic and acidic residues" evidence="1">
    <location>
        <begin position="345"/>
        <end position="376"/>
    </location>
</feature>
<dbReference type="EMBL" id="SGPJ01000408">
    <property type="protein sequence ID" value="THG94703.1"/>
    <property type="molecule type" value="Genomic_DNA"/>
</dbReference>
<dbReference type="Gene3D" id="1.10.510.10">
    <property type="entry name" value="Transferase(Phosphotransferase) domain 1"/>
    <property type="match status" value="1"/>
</dbReference>
<proteinExistence type="predicted"/>
<evidence type="ECO:0000256" key="1">
    <source>
        <dbReference type="SAM" id="MobiDB-lite"/>
    </source>
</evidence>
<protein>
    <recommendedName>
        <fullName evidence="2">Protein kinase domain-containing protein</fullName>
    </recommendedName>
</protein>
<dbReference type="GO" id="GO:0004672">
    <property type="term" value="F:protein kinase activity"/>
    <property type="evidence" value="ECO:0007669"/>
    <property type="project" value="InterPro"/>
</dbReference>
<dbReference type="InterPro" id="IPR011009">
    <property type="entry name" value="Kinase-like_dom_sf"/>
</dbReference>
<keyword evidence="4" id="KW-1185">Reference proteome</keyword>
<dbReference type="AlphaFoldDB" id="A0A4S4K9Z7"/>
<organism evidence="3 4">
    <name type="scientific">Hermanssonia centrifuga</name>
    <dbReference type="NCBI Taxonomy" id="98765"/>
    <lineage>
        <taxon>Eukaryota</taxon>
        <taxon>Fungi</taxon>
        <taxon>Dikarya</taxon>
        <taxon>Basidiomycota</taxon>
        <taxon>Agaricomycotina</taxon>
        <taxon>Agaricomycetes</taxon>
        <taxon>Polyporales</taxon>
        <taxon>Meruliaceae</taxon>
        <taxon>Hermanssonia</taxon>
    </lineage>
</organism>
<dbReference type="Pfam" id="PF06293">
    <property type="entry name" value="Kdo"/>
    <property type="match status" value="1"/>
</dbReference>
<dbReference type="InterPro" id="IPR000719">
    <property type="entry name" value="Prot_kinase_dom"/>
</dbReference>
<feature type="compositionally biased region" description="Acidic residues" evidence="1">
    <location>
        <begin position="303"/>
        <end position="324"/>
    </location>
</feature>
<reference evidence="3 4" key="1">
    <citation type="submission" date="2019-02" db="EMBL/GenBank/DDBJ databases">
        <title>Genome sequencing of the rare red list fungi Phlebia centrifuga.</title>
        <authorList>
            <person name="Buettner E."/>
            <person name="Kellner H."/>
        </authorList>
    </citation>
    <scope>NUCLEOTIDE SEQUENCE [LARGE SCALE GENOMIC DNA]</scope>
    <source>
        <strain evidence="3 4">DSM 108282</strain>
    </source>
</reference>
<dbReference type="SUPFAM" id="SSF56112">
    <property type="entry name" value="Protein kinase-like (PK-like)"/>
    <property type="match status" value="1"/>
</dbReference>